<feature type="coiled-coil region" evidence="1">
    <location>
        <begin position="1089"/>
        <end position="1130"/>
    </location>
</feature>
<keyword evidence="5" id="KW-1185">Reference proteome</keyword>
<keyword evidence="1" id="KW-0175">Coiled coil</keyword>
<dbReference type="OrthoDB" id="658575at2759"/>
<feature type="compositionally biased region" description="Polar residues" evidence="2">
    <location>
        <begin position="240"/>
        <end position="254"/>
    </location>
</feature>
<feature type="compositionally biased region" description="Basic and acidic residues" evidence="2">
    <location>
        <begin position="166"/>
        <end position="177"/>
    </location>
</feature>
<dbReference type="Proteomes" id="UP000734854">
    <property type="component" value="Unassembled WGS sequence"/>
</dbReference>
<feature type="region of interest" description="Disordered" evidence="2">
    <location>
        <begin position="158"/>
        <end position="309"/>
    </location>
</feature>
<feature type="coiled-coil region" evidence="1">
    <location>
        <begin position="1013"/>
        <end position="1061"/>
    </location>
</feature>
<dbReference type="EMBL" id="JACMSC010000198">
    <property type="protein sequence ID" value="KAG6466089.1"/>
    <property type="molecule type" value="Genomic_DNA"/>
</dbReference>
<dbReference type="PANTHER" id="PTHR47270">
    <property type="entry name" value="PROTEIN MLP1-LIKE"/>
    <property type="match status" value="1"/>
</dbReference>
<feature type="compositionally biased region" description="Polar residues" evidence="2">
    <location>
        <begin position="203"/>
        <end position="217"/>
    </location>
</feature>
<dbReference type="InterPro" id="IPR019448">
    <property type="entry name" value="NT-C2"/>
</dbReference>
<evidence type="ECO:0000313" key="4">
    <source>
        <dbReference type="EMBL" id="KAG6466089.1"/>
    </source>
</evidence>
<feature type="compositionally biased region" description="Polar residues" evidence="2">
    <location>
        <begin position="178"/>
        <end position="193"/>
    </location>
</feature>
<evidence type="ECO:0000313" key="5">
    <source>
        <dbReference type="Proteomes" id="UP000734854"/>
    </source>
</evidence>
<dbReference type="AlphaFoldDB" id="A0A8J5ES88"/>
<feature type="domain" description="C2 NT-type" evidence="3">
    <location>
        <begin position="6"/>
        <end position="139"/>
    </location>
</feature>
<accession>A0A8J5ES88</accession>
<protein>
    <recommendedName>
        <fullName evidence="3">C2 NT-type domain-containing protein</fullName>
    </recommendedName>
</protein>
<feature type="compositionally biased region" description="Polar residues" evidence="2">
    <location>
        <begin position="280"/>
        <end position="297"/>
    </location>
</feature>
<feature type="coiled-coil region" evidence="1">
    <location>
        <begin position="708"/>
        <end position="777"/>
    </location>
</feature>
<evidence type="ECO:0000256" key="2">
    <source>
        <dbReference type="SAM" id="MobiDB-lite"/>
    </source>
</evidence>
<organism evidence="4 5">
    <name type="scientific">Zingiber officinale</name>
    <name type="common">Ginger</name>
    <name type="synonym">Amomum zingiber</name>
    <dbReference type="NCBI Taxonomy" id="94328"/>
    <lineage>
        <taxon>Eukaryota</taxon>
        <taxon>Viridiplantae</taxon>
        <taxon>Streptophyta</taxon>
        <taxon>Embryophyta</taxon>
        <taxon>Tracheophyta</taxon>
        <taxon>Spermatophyta</taxon>
        <taxon>Magnoliopsida</taxon>
        <taxon>Liliopsida</taxon>
        <taxon>Zingiberales</taxon>
        <taxon>Zingiberaceae</taxon>
        <taxon>Zingiber</taxon>
    </lineage>
</organism>
<dbReference type="PANTHER" id="PTHR47270:SF3">
    <property type="entry name" value="HYPOTETICAL PROTEIN"/>
    <property type="match status" value="1"/>
</dbReference>
<feature type="coiled-coil region" evidence="1">
    <location>
        <begin position="564"/>
        <end position="682"/>
    </location>
</feature>
<feature type="coiled-coil region" evidence="1">
    <location>
        <begin position="853"/>
        <end position="926"/>
    </location>
</feature>
<reference evidence="4 5" key="1">
    <citation type="submission" date="2020-08" db="EMBL/GenBank/DDBJ databases">
        <title>Plant Genome Project.</title>
        <authorList>
            <person name="Zhang R.-G."/>
        </authorList>
    </citation>
    <scope>NUCLEOTIDE SEQUENCE [LARGE SCALE GENOMIC DNA]</scope>
    <source>
        <tissue evidence="4">Rhizome</tissue>
    </source>
</reference>
<sequence length="1241" mass="142503">MFKLHRHRSNRLEEKARFMFSSLQAIKVPRGWDRLVLSLISMESGKVLAKTGKATVRSGNCQWTDAETLWVSQDDASQDLEKCQFKILVSLASSRATILGEVILRLADYMGKEDSGLLFLPLKKCDAGTTLQVKIHYSSPKSKLRVGQSWKEMDLYPKHQSNTDDIDGKSHGSDHRFNSSVRDPSNQLSNTYPEETEDMDTYFSASGSHRSTDSGNSFGRKDSSPKNSFNGNGGKCAGMQDSTGSHISPTNGASPMQELIGSNPSSFNSRSSGSSVHNSMTSWMSNDRFTAPSPKQSDSSKELVEAAEEEIEELHDEVKMWERHSRRLKLDLENLKKEISDKSKHQTNLDRQLSAAYSECDSLRLEVEQLKAALHKLTLKDSDVGVKKSEGMHYVQTELEDELKFQKDTNYDLTQQLRKTQESNIELVSILQELEEMIEKQRLEIADQSQKNHIDEDEQLKNKNSLDNQVEWERKLAQKEDQILMLEERLSNIVKNQGHNGSYSDYEIREIEVLKAKINDLERDCTELTDENLDLIFKLKELSKDTSKEPQNIEKKTKPNGINVDELQSQLLLREQERDRLQQSNWELEDLISTIQKEKSQVEEELVSVRKECIDTIKHLQDVEHDLEVLRGSMEFHSSADETLERRLAELERNKTELELYITQIEQENVELSEIVSGLEAQFRHVTNEKESVRLELEDTSSLTANLKNEVEHQTVEVEMKKAELKQKLQETENHLSEVLEGSDLLSQSNSKLQATIESLTEECSSLHKLTEKLKSQDLESHLQVTLLEIELDEKRYDFYKQVELLELKLASIQTGTESKEKSLLSQLDQILEEHKEHGERIAKALILLNKIELEKAIEVENLEKEISNLAAQKSSNFGDLEKIASDEVHEASVLRSDKAKLEWNLQEANSKIKLYETDLQNFRQESENKIAGLIDLLNASKQSEETLMADIEHIHQAIESVKYSEEKYINMENEGELNIKASQAVEVIPPSTVEVKKLIHLRNSILGLKNSFDDANSEKQKLVGLLKSLSEEYEELKGEKESLTERVANMLKAISNSEEDRHNRMVLEEKILRLENDLLLKEASCSQEAELKNKLNLLKQTNSEYERKIESLERENHELMNKIQTVEKELMLPRTSLRQEKEVNHGPEISTEAETQDVEANRKDQIQLKRAITEKQAGQLDIPDKNVNADFERIASLETELREMRERYLNVSLQYAQVEAQREELVMQLKSVKKEKRWFS</sequence>
<evidence type="ECO:0000256" key="1">
    <source>
        <dbReference type="SAM" id="Coils"/>
    </source>
</evidence>
<feature type="coiled-coil region" evidence="1">
    <location>
        <begin position="1188"/>
        <end position="1236"/>
    </location>
</feature>
<dbReference type="PROSITE" id="PS51840">
    <property type="entry name" value="C2_NT"/>
    <property type="match status" value="1"/>
</dbReference>
<feature type="compositionally biased region" description="Low complexity" evidence="2">
    <location>
        <begin position="262"/>
        <end position="279"/>
    </location>
</feature>
<proteinExistence type="predicted"/>
<evidence type="ECO:0000259" key="3">
    <source>
        <dbReference type="PROSITE" id="PS51840"/>
    </source>
</evidence>
<comment type="caution">
    <text evidence="4">The sequence shown here is derived from an EMBL/GenBank/DDBJ whole genome shotgun (WGS) entry which is preliminary data.</text>
</comment>
<feature type="coiled-coil region" evidence="1">
    <location>
        <begin position="417"/>
        <end position="531"/>
    </location>
</feature>
<name>A0A8J5ES88_ZINOF</name>
<gene>
    <name evidence="4" type="ORF">ZIOFF_076119</name>
</gene>